<dbReference type="InterPro" id="IPR028146">
    <property type="entry name" value="PRKCSH_N"/>
</dbReference>
<dbReference type="InterPro" id="IPR009011">
    <property type="entry name" value="Man6P_isomerase_rcpt-bd_dom_sf"/>
</dbReference>
<evidence type="ECO:0000256" key="4">
    <source>
        <dbReference type="ARBA" id="ARBA00023157"/>
    </source>
</evidence>
<dbReference type="PROSITE" id="PS51914">
    <property type="entry name" value="MRH"/>
    <property type="match status" value="1"/>
</dbReference>
<dbReference type="SUPFAM" id="SSF50911">
    <property type="entry name" value="Mannose 6-phosphate receptor domain"/>
    <property type="match status" value="1"/>
</dbReference>
<dbReference type="PANTHER" id="PTHR12630:SF1">
    <property type="entry name" value="GLUCOSIDASE 2 SUBUNIT BETA"/>
    <property type="match status" value="1"/>
</dbReference>
<evidence type="ECO:0000256" key="1">
    <source>
        <dbReference type="ARBA" id="ARBA00022387"/>
    </source>
</evidence>
<evidence type="ECO:0000313" key="10">
    <source>
        <dbReference type="Proteomes" id="UP000886523"/>
    </source>
</evidence>
<dbReference type="EMBL" id="MU129106">
    <property type="protein sequence ID" value="KAF9506592.1"/>
    <property type="molecule type" value="Genomic_DNA"/>
</dbReference>
<feature type="domain" description="MRH" evidence="8">
    <location>
        <begin position="423"/>
        <end position="530"/>
    </location>
</feature>
<evidence type="ECO:0000256" key="3">
    <source>
        <dbReference type="ARBA" id="ARBA00022824"/>
    </source>
</evidence>
<reference evidence="9" key="1">
    <citation type="journal article" date="2020" name="Nat. Commun.">
        <title>Large-scale genome sequencing of mycorrhizal fungi provides insights into the early evolution of symbiotic traits.</title>
        <authorList>
            <person name="Miyauchi S."/>
            <person name="Kiss E."/>
            <person name="Kuo A."/>
            <person name="Drula E."/>
            <person name="Kohler A."/>
            <person name="Sanchez-Garcia M."/>
            <person name="Morin E."/>
            <person name="Andreopoulos B."/>
            <person name="Barry K.W."/>
            <person name="Bonito G."/>
            <person name="Buee M."/>
            <person name="Carver A."/>
            <person name="Chen C."/>
            <person name="Cichocki N."/>
            <person name="Clum A."/>
            <person name="Culley D."/>
            <person name="Crous P.W."/>
            <person name="Fauchery L."/>
            <person name="Girlanda M."/>
            <person name="Hayes R.D."/>
            <person name="Keri Z."/>
            <person name="LaButti K."/>
            <person name="Lipzen A."/>
            <person name="Lombard V."/>
            <person name="Magnuson J."/>
            <person name="Maillard F."/>
            <person name="Murat C."/>
            <person name="Nolan M."/>
            <person name="Ohm R.A."/>
            <person name="Pangilinan J."/>
            <person name="Pereira M.F."/>
            <person name="Perotto S."/>
            <person name="Peter M."/>
            <person name="Pfister S."/>
            <person name="Riley R."/>
            <person name="Sitrit Y."/>
            <person name="Stielow J.B."/>
            <person name="Szollosi G."/>
            <person name="Zifcakova L."/>
            <person name="Stursova M."/>
            <person name="Spatafora J.W."/>
            <person name="Tedersoo L."/>
            <person name="Vaario L.M."/>
            <person name="Yamada A."/>
            <person name="Yan M."/>
            <person name="Wang P."/>
            <person name="Xu J."/>
            <person name="Bruns T."/>
            <person name="Baldrian P."/>
            <person name="Vilgalys R."/>
            <person name="Dunand C."/>
            <person name="Henrissat B."/>
            <person name="Grigoriev I.V."/>
            <person name="Hibbett D."/>
            <person name="Nagy L.G."/>
            <person name="Martin F.M."/>
        </authorList>
    </citation>
    <scope>NUCLEOTIDE SEQUENCE</scope>
    <source>
        <strain evidence="9">UP504</strain>
    </source>
</reference>
<dbReference type="OrthoDB" id="28322at2759"/>
<dbReference type="GO" id="GO:0006491">
    <property type="term" value="P:N-glycan processing"/>
    <property type="evidence" value="ECO:0007669"/>
    <property type="project" value="TreeGrafter"/>
</dbReference>
<dbReference type="Proteomes" id="UP000886523">
    <property type="component" value="Unassembled WGS sequence"/>
</dbReference>
<dbReference type="PANTHER" id="PTHR12630">
    <property type="entry name" value="N-LINKED OLIGOSACCHARIDE PROCESSING"/>
    <property type="match status" value="1"/>
</dbReference>
<evidence type="ECO:0000256" key="5">
    <source>
        <dbReference type="SAM" id="Coils"/>
    </source>
</evidence>
<keyword evidence="10" id="KW-1185">Reference proteome</keyword>
<evidence type="ECO:0000256" key="2">
    <source>
        <dbReference type="ARBA" id="ARBA00022729"/>
    </source>
</evidence>
<proteinExistence type="predicted"/>
<sequence length="546" mass="61014">MARIHYLLVLAVFSPSLALKGIKSSHLSLYSPVPGSSPPLWKCLNSSQEILYSALNDDYCDCEDGTDEPGTSACPGALFYCVNEGHIGAYIRSSRVHDGLCEPECCDGSDEPEGVCPNVCVSLGNEHRRVVNAERKMRKTGSKIRSSYITHAQREKKRLEDSIQSLKTEVALKEIEEARAQEIWEHTASMDAEMLEIRRKSPTYRLLSDYVALIDAMIVRENMLNERITALEAILETLSSGYNPNYQDMAVLEAVRGWAALKGSEEPKETESTAQEDTDTAQSQPPDEEELIWTDERIVELKDTDALSALLEHERHIGSLSTEDFSEELLSLEHYIPEPFLPTFIRIRDAALDLLTKFKLVRPAAVPPGASGDSDKKKTLHQNALNALNVVQTSLADEERALHKLFDPVFGFGKYGEWKKLDGTCIEKDSGEYTYSVCFFGSVTQKPNKGGGTHSLGRFSSWSRSPSDHPEQLTYYSRQIYGNGERCWNGPERSVQLELSCGTENTLLTIAEPEKCEYHFTATTPALCWPDSELDGENQKPLNEDL</sequence>
<gene>
    <name evidence="9" type="ORF">BS47DRAFT_1425958</name>
</gene>
<evidence type="ECO:0000256" key="6">
    <source>
        <dbReference type="SAM" id="MobiDB-lite"/>
    </source>
</evidence>
<dbReference type="Gene3D" id="2.70.130.10">
    <property type="entry name" value="Mannose-6-phosphate receptor binding domain"/>
    <property type="match status" value="1"/>
</dbReference>
<dbReference type="InterPro" id="IPR039794">
    <property type="entry name" value="Gtb1-like"/>
</dbReference>
<dbReference type="GO" id="GO:0017177">
    <property type="term" value="C:glucosidase II complex"/>
    <property type="evidence" value="ECO:0007669"/>
    <property type="project" value="TreeGrafter"/>
</dbReference>
<name>A0A9P6AIQ0_9AGAM</name>
<evidence type="ECO:0000256" key="7">
    <source>
        <dbReference type="SAM" id="SignalP"/>
    </source>
</evidence>
<dbReference type="Pfam" id="PF12999">
    <property type="entry name" value="PRKCSH-like"/>
    <property type="match status" value="1"/>
</dbReference>
<dbReference type="InterPro" id="IPR036607">
    <property type="entry name" value="PRKCSH"/>
</dbReference>
<keyword evidence="2 7" id="KW-0732">Signal</keyword>
<feature type="signal peptide" evidence="7">
    <location>
        <begin position="1"/>
        <end position="18"/>
    </location>
</feature>
<evidence type="ECO:0000259" key="8">
    <source>
        <dbReference type="PROSITE" id="PS51914"/>
    </source>
</evidence>
<organism evidence="9 10">
    <name type="scientific">Hydnum rufescens UP504</name>
    <dbReference type="NCBI Taxonomy" id="1448309"/>
    <lineage>
        <taxon>Eukaryota</taxon>
        <taxon>Fungi</taxon>
        <taxon>Dikarya</taxon>
        <taxon>Basidiomycota</taxon>
        <taxon>Agaricomycotina</taxon>
        <taxon>Agaricomycetes</taxon>
        <taxon>Cantharellales</taxon>
        <taxon>Hydnaceae</taxon>
        <taxon>Hydnum</taxon>
    </lineage>
</organism>
<dbReference type="AlphaFoldDB" id="A0A9P6AIQ0"/>
<feature type="coiled-coil region" evidence="5">
    <location>
        <begin position="149"/>
        <end position="176"/>
    </location>
</feature>
<feature type="region of interest" description="Disordered" evidence="6">
    <location>
        <begin position="263"/>
        <end position="290"/>
    </location>
</feature>
<evidence type="ECO:0000313" key="9">
    <source>
        <dbReference type="EMBL" id="KAF9506592.1"/>
    </source>
</evidence>
<keyword evidence="4" id="KW-1015">Disulfide bond</keyword>
<protein>
    <recommendedName>
        <fullName evidence="1">Glucosidase 2 subunit beta</fullName>
    </recommendedName>
</protein>
<dbReference type="InterPro" id="IPR044865">
    <property type="entry name" value="MRH_dom"/>
</dbReference>
<keyword evidence="3" id="KW-0256">Endoplasmic reticulum</keyword>
<accession>A0A9P6AIQ0</accession>
<feature type="chain" id="PRO_5040360332" description="Glucosidase 2 subunit beta" evidence="7">
    <location>
        <begin position="19"/>
        <end position="546"/>
    </location>
</feature>
<keyword evidence="5" id="KW-0175">Coiled coil</keyword>
<comment type="caution">
    <text evidence="9">The sequence shown here is derived from an EMBL/GenBank/DDBJ whole genome shotgun (WGS) entry which is preliminary data.</text>
</comment>
<dbReference type="Pfam" id="PF13015">
    <property type="entry name" value="PRKCSH_1"/>
    <property type="match status" value="1"/>
</dbReference>